<dbReference type="Pfam" id="PF01757">
    <property type="entry name" value="Acyl_transf_3"/>
    <property type="match status" value="1"/>
</dbReference>
<feature type="transmembrane region" description="Helical" evidence="2">
    <location>
        <begin position="372"/>
        <end position="396"/>
    </location>
</feature>
<keyword evidence="2" id="KW-0472">Membrane</keyword>
<feature type="transmembrane region" description="Helical" evidence="2">
    <location>
        <begin position="93"/>
        <end position="112"/>
    </location>
</feature>
<evidence type="ECO:0000259" key="3">
    <source>
        <dbReference type="Pfam" id="PF01757"/>
    </source>
</evidence>
<evidence type="ECO:0000256" key="2">
    <source>
        <dbReference type="SAM" id="Phobius"/>
    </source>
</evidence>
<sequence length="714" mass="78594">MHPEVSLNQDLPIPAKSDPKPKAFRADIQGLRAIAVGIVVLYHFWGHYLPGGFVGVDVFFVISGFLITSHLIAKPPQKLADVAQFWMRRVKRLIPASFLVIFTSVIAIWAFAPATVWQDWGLQAVAATFYFQNWFLALAKVDYLAEGDAPSPFQHFWSLSAEEQFYFFWPILIGLLIFAAMKFKLKAGTVALAGISAVFVLSFGYSLYATATEPGSAYFSTFTRVWEFAAGALVAALGTQVHAAKRDFASLIGAWGGLAAIGFSTVVFTGDMPFPGYIAAIPVFGTSLVLLCHSTHKYSPSILLNSKAFQFFGDNSYAIYLWHWPLLVLMPFMVDDFKWPQKIIALVVTLALAVLTQKLVEVRFRKFIDTSVVLSAPRFLVSGSLVLVLLSGAFYINTTRVIDNARDVDTALAEVEELVGEECFGASALSPDCTQQKTAATNYDVVAPAPIAAKTDKPVVYGDDCFASQETNFKERPVCSYGDGKIKVALVGNSHAAQWVPALEPLAEEYGWTLDTYVANRCAIMGETQEFDSKEKTEGCAELGDWVTGQIEKEEYDLVISSNRQSLPVSGYDMDNTDEPAQRAYEKVFQQWTGTGAEVAVIRDTSWPGESLENVPDCVAANRNDLDECTGAEEDWIPMDPQVDAVKSLDDPDVVQIDMNDQLCEDGRCYSVVGGIVAYWDHSHLSETYAESLSQTVESRLKKALDSKELFPAA</sequence>
<dbReference type="AlphaFoldDB" id="A0A2N7S4N7"/>
<feature type="domain" description="Acyltransferase 3" evidence="3">
    <location>
        <begin position="26"/>
        <end position="356"/>
    </location>
</feature>
<dbReference type="InterPro" id="IPR043968">
    <property type="entry name" value="SGNH"/>
</dbReference>
<name>A0A2N7S4N7_9MICC</name>
<feature type="domain" description="SGNH" evidence="4">
    <location>
        <begin position="469"/>
        <end position="696"/>
    </location>
</feature>
<evidence type="ECO:0000313" key="6">
    <source>
        <dbReference type="Proteomes" id="UP000235739"/>
    </source>
</evidence>
<evidence type="ECO:0000256" key="1">
    <source>
        <dbReference type="SAM" id="MobiDB-lite"/>
    </source>
</evidence>
<dbReference type="Proteomes" id="UP000235739">
    <property type="component" value="Unassembled WGS sequence"/>
</dbReference>
<organism evidence="5 6">
    <name type="scientific">Glutamicibacter arilaitensis</name>
    <dbReference type="NCBI Taxonomy" id="256701"/>
    <lineage>
        <taxon>Bacteria</taxon>
        <taxon>Bacillati</taxon>
        <taxon>Actinomycetota</taxon>
        <taxon>Actinomycetes</taxon>
        <taxon>Micrococcales</taxon>
        <taxon>Micrococcaceae</taxon>
        <taxon>Glutamicibacter</taxon>
    </lineage>
</organism>
<feature type="transmembrane region" description="Helical" evidence="2">
    <location>
        <begin position="30"/>
        <end position="46"/>
    </location>
</feature>
<evidence type="ECO:0000259" key="4">
    <source>
        <dbReference type="Pfam" id="PF19040"/>
    </source>
</evidence>
<reference evidence="5 6" key="1">
    <citation type="journal article" date="2017" name="Elife">
        <title>Extensive horizontal gene transfer in cheese-associated bacteria.</title>
        <authorList>
            <person name="Bonham K.S."/>
            <person name="Wolfe B.E."/>
            <person name="Dutton R.J."/>
        </authorList>
    </citation>
    <scope>NUCLEOTIDE SEQUENCE [LARGE SCALE GENOMIC DNA]</scope>
    <source>
        <strain evidence="5 6">JB182</strain>
    </source>
</reference>
<evidence type="ECO:0008006" key="7">
    <source>
        <dbReference type="Google" id="ProtNLM"/>
    </source>
</evidence>
<dbReference type="InterPro" id="IPR050879">
    <property type="entry name" value="Acyltransferase_3"/>
</dbReference>
<accession>A0A2N7S4N7</accession>
<dbReference type="PANTHER" id="PTHR23028:SF53">
    <property type="entry name" value="ACYL_TRANSF_3 DOMAIN-CONTAINING PROTEIN"/>
    <property type="match status" value="1"/>
</dbReference>
<proteinExistence type="predicted"/>
<dbReference type="Pfam" id="PF19040">
    <property type="entry name" value="SGNH"/>
    <property type="match status" value="1"/>
</dbReference>
<dbReference type="PANTHER" id="PTHR23028">
    <property type="entry name" value="ACETYLTRANSFERASE"/>
    <property type="match status" value="1"/>
</dbReference>
<feature type="transmembrane region" description="Helical" evidence="2">
    <location>
        <begin position="340"/>
        <end position="360"/>
    </location>
</feature>
<dbReference type="GO" id="GO:0016020">
    <property type="term" value="C:membrane"/>
    <property type="evidence" value="ECO:0007669"/>
    <property type="project" value="TreeGrafter"/>
</dbReference>
<keyword evidence="2" id="KW-1133">Transmembrane helix</keyword>
<keyword evidence="2" id="KW-0812">Transmembrane</keyword>
<feature type="transmembrane region" description="Helical" evidence="2">
    <location>
        <begin position="217"/>
        <end position="236"/>
    </location>
</feature>
<dbReference type="GO" id="GO:0009103">
    <property type="term" value="P:lipopolysaccharide biosynthetic process"/>
    <property type="evidence" value="ECO:0007669"/>
    <property type="project" value="TreeGrafter"/>
</dbReference>
<dbReference type="EMBL" id="PNQX01000001">
    <property type="protein sequence ID" value="PMQ21106.1"/>
    <property type="molecule type" value="Genomic_DNA"/>
</dbReference>
<dbReference type="GO" id="GO:0016747">
    <property type="term" value="F:acyltransferase activity, transferring groups other than amino-acyl groups"/>
    <property type="evidence" value="ECO:0007669"/>
    <property type="project" value="InterPro"/>
</dbReference>
<feature type="transmembrane region" description="Helical" evidence="2">
    <location>
        <begin position="165"/>
        <end position="183"/>
    </location>
</feature>
<feature type="transmembrane region" description="Helical" evidence="2">
    <location>
        <begin position="248"/>
        <end position="268"/>
    </location>
</feature>
<feature type="transmembrane region" description="Helical" evidence="2">
    <location>
        <begin position="52"/>
        <end position="73"/>
    </location>
</feature>
<comment type="caution">
    <text evidence="5">The sequence shown here is derived from an EMBL/GenBank/DDBJ whole genome shotgun (WGS) entry which is preliminary data.</text>
</comment>
<evidence type="ECO:0000313" key="5">
    <source>
        <dbReference type="EMBL" id="PMQ21106.1"/>
    </source>
</evidence>
<feature type="region of interest" description="Disordered" evidence="1">
    <location>
        <begin position="1"/>
        <end position="20"/>
    </location>
</feature>
<protein>
    <recommendedName>
        <fullName evidence="7">Acyltransferase</fullName>
    </recommendedName>
</protein>
<gene>
    <name evidence="5" type="ORF">CIK84_05900</name>
</gene>
<dbReference type="InterPro" id="IPR002656">
    <property type="entry name" value="Acyl_transf_3_dom"/>
</dbReference>
<feature type="transmembrane region" description="Helical" evidence="2">
    <location>
        <begin position="274"/>
        <end position="296"/>
    </location>
</feature>
<feature type="transmembrane region" description="Helical" evidence="2">
    <location>
        <begin position="317"/>
        <end position="334"/>
    </location>
</feature>
<feature type="transmembrane region" description="Helical" evidence="2">
    <location>
        <begin position="190"/>
        <end position="211"/>
    </location>
</feature>